<dbReference type="Proteomes" id="UP001518872">
    <property type="component" value="Unassembled WGS sequence"/>
</dbReference>
<sequence>MTRSRNGLTPQARQFADTLQALLNRTVCDHARIGAKITPEQAVVGTRLEALTSTPVRMRSAGDTNIWIDVQCYLSLDGDEGRFLTVQGSVCGLYLGDDPPDLLLHYDFEREKDRYTEAHIQVCAAHPTLERLLAELGRKPTNGLQKIHLPVGGRRFRPALEDLLECLIVEGLVRPKPGWQEVLDRTRIDYRRKQIAAVVRRNTGTAQAELERLGYQVVPPDDQRLRAQIARLIARKPRRDDN</sequence>
<evidence type="ECO:0000313" key="1">
    <source>
        <dbReference type="EMBL" id="MBM7078099.1"/>
    </source>
</evidence>
<gene>
    <name evidence="1" type="ORF">JQX11_17385</name>
</gene>
<accession>A0ABS2IVL8</accession>
<dbReference type="RefSeq" id="WP_204926020.1">
    <property type="nucleotide sequence ID" value="NZ_JAFEUC010000008.1"/>
</dbReference>
<keyword evidence="2" id="KW-1185">Reference proteome</keyword>
<name>A0ABS2IVL8_9ACTN</name>
<evidence type="ECO:0000313" key="2">
    <source>
        <dbReference type="Proteomes" id="UP001518872"/>
    </source>
</evidence>
<proteinExistence type="predicted"/>
<protein>
    <submittedName>
        <fullName evidence="1">Uncharacterized protein</fullName>
    </submittedName>
</protein>
<reference evidence="1 2" key="1">
    <citation type="submission" date="2021-02" db="EMBL/GenBank/DDBJ databases">
        <authorList>
            <person name="Ra J.-S."/>
        </authorList>
    </citation>
    <scope>NUCLEOTIDE SEQUENCE [LARGE SCALE GENOMIC DNA]</scope>
    <source>
        <strain evidence="1 2">MMS20-R1-14</strain>
    </source>
</reference>
<comment type="caution">
    <text evidence="1">The sequence shown here is derived from an EMBL/GenBank/DDBJ whole genome shotgun (WGS) entry which is preliminary data.</text>
</comment>
<dbReference type="EMBL" id="JAFEUC010000008">
    <property type="protein sequence ID" value="MBM7078099.1"/>
    <property type="molecule type" value="Genomic_DNA"/>
</dbReference>
<organism evidence="1 2">
    <name type="scientific">Micromonospora humida</name>
    <dbReference type="NCBI Taxonomy" id="2809018"/>
    <lineage>
        <taxon>Bacteria</taxon>
        <taxon>Bacillati</taxon>
        <taxon>Actinomycetota</taxon>
        <taxon>Actinomycetes</taxon>
        <taxon>Micromonosporales</taxon>
        <taxon>Micromonosporaceae</taxon>
        <taxon>Micromonospora</taxon>
    </lineage>
</organism>